<dbReference type="AlphaFoldDB" id="A0A1G8WXR7"/>
<name>A0A1G8WXR7_9PSED</name>
<dbReference type="STRING" id="137658.SAMN05216186_1037"/>
<feature type="transmembrane region" description="Helical" evidence="1">
    <location>
        <begin position="32"/>
        <end position="54"/>
    </location>
</feature>
<sequence length="216" mass="24289">MQYDGLAWATALLALLVTLVAARILFNRHWFLGWLRGTCGLAFLGLAVLLGLVAKDLTAYSPLPDGKPVVTISFKAESEQRYRVTLLESGEERQVTLEGDLWQLDVRLLRWIGLADLIGLQPGYRLERLSGRFLAIEQQELAQHTQVELAQSPYGVDLWRWLRLNQRDLFLFKPEAQRVTYLPVADGAAFTVSLSPTGLLAQPMNQAATQALKDWQ</sequence>
<evidence type="ECO:0000313" key="3">
    <source>
        <dbReference type="Proteomes" id="UP000198706"/>
    </source>
</evidence>
<dbReference type="Proteomes" id="UP000198706">
    <property type="component" value="Unassembled WGS sequence"/>
</dbReference>
<reference evidence="2 3" key="1">
    <citation type="submission" date="2016-10" db="EMBL/GenBank/DDBJ databases">
        <authorList>
            <person name="de Groot N.N."/>
        </authorList>
    </citation>
    <scope>NUCLEOTIDE SEQUENCE [LARGE SCALE GENOMIC DNA]</scope>
    <source>
        <strain evidence="2 3">JCM 21544</strain>
    </source>
</reference>
<evidence type="ECO:0000313" key="2">
    <source>
        <dbReference type="EMBL" id="SDJ82340.1"/>
    </source>
</evidence>
<keyword evidence="1" id="KW-0472">Membrane</keyword>
<accession>A0A1G8WXR7</accession>
<dbReference type="EMBL" id="FNFD01000003">
    <property type="protein sequence ID" value="SDJ82340.1"/>
    <property type="molecule type" value="Genomic_DNA"/>
</dbReference>
<keyword evidence="3" id="KW-1185">Reference proteome</keyword>
<dbReference type="OrthoDB" id="9156649at2"/>
<keyword evidence="1" id="KW-0812">Transmembrane</keyword>
<evidence type="ECO:0000256" key="1">
    <source>
        <dbReference type="SAM" id="Phobius"/>
    </source>
</evidence>
<proteinExistence type="predicted"/>
<keyword evidence="1" id="KW-1133">Transmembrane helix</keyword>
<organism evidence="2 3">
    <name type="scientific">Pseudomonas indica</name>
    <dbReference type="NCBI Taxonomy" id="137658"/>
    <lineage>
        <taxon>Bacteria</taxon>
        <taxon>Pseudomonadati</taxon>
        <taxon>Pseudomonadota</taxon>
        <taxon>Gammaproteobacteria</taxon>
        <taxon>Pseudomonadales</taxon>
        <taxon>Pseudomonadaceae</taxon>
        <taxon>Pseudomonas</taxon>
    </lineage>
</organism>
<dbReference type="RefSeq" id="WP_084333650.1">
    <property type="nucleotide sequence ID" value="NZ_CBKZNZ010000135.1"/>
</dbReference>
<gene>
    <name evidence="2" type="ORF">SAMN05216186_1037</name>
</gene>
<evidence type="ECO:0008006" key="4">
    <source>
        <dbReference type="Google" id="ProtNLM"/>
    </source>
</evidence>
<protein>
    <recommendedName>
        <fullName evidence="4">Cation/multidrug efflux pump</fullName>
    </recommendedName>
</protein>